<dbReference type="GO" id="GO:0016491">
    <property type="term" value="F:oxidoreductase activity"/>
    <property type="evidence" value="ECO:0007669"/>
    <property type="project" value="UniProtKB-KW"/>
</dbReference>
<evidence type="ECO:0000256" key="3">
    <source>
        <dbReference type="ARBA" id="ARBA00023002"/>
    </source>
</evidence>
<keyword evidence="2" id="KW-0521">NADP</keyword>
<dbReference type="FunFam" id="3.40.50.720:FF:000084">
    <property type="entry name" value="Short-chain dehydrogenase reductase"/>
    <property type="match status" value="1"/>
</dbReference>
<dbReference type="VEuPathDB" id="FungiDB:ASPZODRAFT_126523"/>
<dbReference type="PRINTS" id="PR00081">
    <property type="entry name" value="GDHRDH"/>
</dbReference>
<dbReference type="Proteomes" id="UP000184188">
    <property type="component" value="Unassembled WGS sequence"/>
</dbReference>
<dbReference type="RefSeq" id="XP_022585137.1">
    <property type="nucleotide sequence ID" value="XM_022721518.1"/>
</dbReference>
<dbReference type="AlphaFoldDB" id="A0A1L9SU61"/>
<dbReference type="PRINTS" id="PR00080">
    <property type="entry name" value="SDRFAMILY"/>
</dbReference>
<dbReference type="InterPro" id="IPR036291">
    <property type="entry name" value="NAD(P)-bd_dom_sf"/>
</dbReference>
<dbReference type="PANTHER" id="PTHR43180">
    <property type="entry name" value="3-OXOACYL-(ACYL-CARRIER-PROTEIN) REDUCTASE (AFU_ORTHOLOGUE AFUA_6G11210)"/>
    <property type="match status" value="1"/>
</dbReference>
<organism evidence="4 5">
    <name type="scientific">Penicilliopsis zonata CBS 506.65</name>
    <dbReference type="NCBI Taxonomy" id="1073090"/>
    <lineage>
        <taxon>Eukaryota</taxon>
        <taxon>Fungi</taxon>
        <taxon>Dikarya</taxon>
        <taxon>Ascomycota</taxon>
        <taxon>Pezizomycotina</taxon>
        <taxon>Eurotiomycetes</taxon>
        <taxon>Eurotiomycetidae</taxon>
        <taxon>Eurotiales</taxon>
        <taxon>Aspergillaceae</taxon>
        <taxon>Penicilliopsis</taxon>
    </lineage>
</organism>
<keyword evidence="5" id="KW-1185">Reference proteome</keyword>
<dbReference type="GeneID" id="34607983"/>
<dbReference type="InterPro" id="IPR002347">
    <property type="entry name" value="SDR_fam"/>
</dbReference>
<dbReference type="OrthoDB" id="417891at2759"/>
<dbReference type="CDD" id="cd05233">
    <property type="entry name" value="SDR_c"/>
    <property type="match status" value="1"/>
</dbReference>
<name>A0A1L9SU61_9EURO</name>
<evidence type="ECO:0008006" key="6">
    <source>
        <dbReference type="Google" id="ProtNLM"/>
    </source>
</evidence>
<reference evidence="5" key="1">
    <citation type="journal article" date="2017" name="Genome Biol.">
        <title>Comparative genomics reveals high biological diversity and specific adaptations in the industrially and medically important fungal genus Aspergillus.</title>
        <authorList>
            <person name="de Vries R.P."/>
            <person name="Riley R."/>
            <person name="Wiebenga A."/>
            <person name="Aguilar-Osorio G."/>
            <person name="Amillis S."/>
            <person name="Uchima C.A."/>
            <person name="Anderluh G."/>
            <person name="Asadollahi M."/>
            <person name="Askin M."/>
            <person name="Barry K."/>
            <person name="Battaglia E."/>
            <person name="Bayram O."/>
            <person name="Benocci T."/>
            <person name="Braus-Stromeyer S.A."/>
            <person name="Caldana C."/>
            <person name="Canovas D."/>
            <person name="Cerqueira G.C."/>
            <person name="Chen F."/>
            <person name="Chen W."/>
            <person name="Choi C."/>
            <person name="Clum A."/>
            <person name="Dos Santos R.A."/>
            <person name="Damasio A.R."/>
            <person name="Diallinas G."/>
            <person name="Emri T."/>
            <person name="Fekete E."/>
            <person name="Flipphi M."/>
            <person name="Freyberg S."/>
            <person name="Gallo A."/>
            <person name="Gournas C."/>
            <person name="Habgood R."/>
            <person name="Hainaut M."/>
            <person name="Harispe M.L."/>
            <person name="Henrissat B."/>
            <person name="Hilden K.S."/>
            <person name="Hope R."/>
            <person name="Hossain A."/>
            <person name="Karabika E."/>
            <person name="Karaffa L."/>
            <person name="Karanyi Z."/>
            <person name="Krasevec N."/>
            <person name="Kuo A."/>
            <person name="Kusch H."/>
            <person name="LaButti K."/>
            <person name="Lagendijk E.L."/>
            <person name="Lapidus A."/>
            <person name="Levasseur A."/>
            <person name="Lindquist E."/>
            <person name="Lipzen A."/>
            <person name="Logrieco A.F."/>
            <person name="MacCabe A."/>
            <person name="Maekelae M.R."/>
            <person name="Malavazi I."/>
            <person name="Melin P."/>
            <person name="Meyer V."/>
            <person name="Mielnichuk N."/>
            <person name="Miskei M."/>
            <person name="Molnar A.P."/>
            <person name="Mule G."/>
            <person name="Ngan C.Y."/>
            <person name="Orejas M."/>
            <person name="Orosz E."/>
            <person name="Ouedraogo J.P."/>
            <person name="Overkamp K.M."/>
            <person name="Park H.-S."/>
            <person name="Perrone G."/>
            <person name="Piumi F."/>
            <person name="Punt P.J."/>
            <person name="Ram A.F."/>
            <person name="Ramon A."/>
            <person name="Rauscher S."/>
            <person name="Record E."/>
            <person name="Riano-Pachon D.M."/>
            <person name="Robert V."/>
            <person name="Roehrig J."/>
            <person name="Ruller R."/>
            <person name="Salamov A."/>
            <person name="Salih N.S."/>
            <person name="Samson R.A."/>
            <person name="Sandor E."/>
            <person name="Sanguinetti M."/>
            <person name="Schuetze T."/>
            <person name="Sepcic K."/>
            <person name="Shelest E."/>
            <person name="Sherlock G."/>
            <person name="Sophianopoulou V."/>
            <person name="Squina F.M."/>
            <person name="Sun H."/>
            <person name="Susca A."/>
            <person name="Todd R.B."/>
            <person name="Tsang A."/>
            <person name="Unkles S.E."/>
            <person name="van de Wiele N."/>
            <person name="van Rossen-Uffink D."/>
            <person name="Oliveira J.V."/>
            <person name="Vesth T.C."/>
            <person name="Visser J."/>
            <person name="Yu J.-H."/>
            <person name="Zhou M."/>
            <person name="Andersen M.R."/>
            <person name="Archer D.B."/>
            <person name="Baker S.E."/>
            <person name="Benoit I."/>
            <person name="Brakhage A.A."/>
            <person name="Braus G.H."/>
            <person name="Fischer R."/>
            <person name="Frisvad J.C."/>
            <person name="Goldman G.H."/>
            <person name="Houbraken J."/>
            <person name="Oakley B."/>
            <person name="Pocsi I."/>
            <person name="Scazzocchio C."/>
            <person name="Seiboth B."/>
            <person name="vanKuyk P.A."/>
            <person name="Wortman J."/>
            <person name="Dyer P.S."/>
            <person name="Grigoriev I.V."/>
        </authorList>
    </citation>
    <scope>NUCLEOTIDE SEQUENCE [LARGE SCALE GENOMIC DNA]</scope>
    <source>
        <strain evidence="5">CBS 506.65</strain>
    </source>
</reference>
<sequence length="276" mass="29360">MGRLAGKNAIVTGAAGGIGLETTILMLREGASVLMTDITAPGLEKALAKVNEVVPTHDGRVETRLVDVSKEAEVEAAVAHLDAWGGVDVMFNNAGIMHPRDGDAEECPEAIWDLTMSINVKGVWYGSKHAVKSLRKHKKTKGSIINTASMVALVGAATPQLAYTASKGAVLALTRELAIVHAREGFRFNSLCPAPLNTPLLQDWLGDDKAKRFRREVHFPTGRFGEAIEQAHAVVFLASDESSFVNAADFVVDGGLTKAYVTPEGPATEAPKNLGH</sequence>
<dbReference type="SUPFAM" id="SSF51735">
    <property type="entry name" value="NAD(P)-binding Rossmann-fold domains"/>
    <property type="match status" value="1"/>
</dbReference>
<dbReference type="EMBL" id="KV878336">
    <property type="protein sequence ID" value="OJJ50627.1"/>
    <property type="molecule type" value="Genomic_DNA"/>
</dbReference>
<evidence type="ECO:0000313" key="5">
    <source>
        <dbReference type="Proteomes" id="UP000184188"/>
    </source>
</evidence>
<proteinExistence type="inferred from homology"/>
<protein>
    <recommendedName>
        <fullName evidence="6">Glucose 1-dehydrogenase</fullName>
    </recommendedName>
</protein>
<dbReference type="PANTHER" id="PTHR43180:SF63">
    <property type="entry name" value="DEHYDROGENASE_REDUCTASE FAMILY PROTEIN, PUTATIVE (AFU_ORTHOLOGUE AFUA_6G03520)-RELATED"/>
    <property type="match status" value="1"/>
</dbReference>
<dbReference type="Gene3D" id="3.40.50.720">
    <property type="entry name" value="NAD(P)-binding Rossmann-like Domain"/>
    <property type="match status" value="1"/>
</dbReference>
<evidence type="ECO:0000256" key="2">
    <source>
        <dbReference type="ARBA" id="ARBA00022857"/>
    </source>
</evidence>
<dbReference type="STRING" id="1073090.A0A1L9SU61"/>
<dbReference type="Pfam" id="PF13561">
    <property type="entry name" value="adh_short_C2"/>
    <property type="match status" value="1"/>
</dbReference>
<keyword evidence="3" id="KW-0560">Oxidoreductase</keyword>
<gene>
    <name evidence="4" type="ORF">ASPZODRAFT_126523</name>
</gene>
<evidence type="ECO:0000313" key="4">
    <source>
        <dbReference type="EMBL" id="OJJ50627.1"/>
    </source>
</evidence>
<evidence type="ECO:0000256" key="1">
    <source>
        <dbReference type="ARBA" id="ARBA00006484"/>
    </source>
</evidence>
<accession>A0A1L9SU61</accession>
<comment type="similarity">
    <text evidence="1">Belongs to the short-chain dehydrogenases/reductases (SDR) family.</text>
</comment>